<dbReference type="STRING" id="128403.WA1_30880"/>
<dbReference type="PANTHER" id="PTHR14136:SF17">
    <property type="entry name" value="BTB_POZ DOMAIN-CONTAINING PROTEIN KCTD9"/>
    <property type="match status" value="1"/>
</dbReference>
<keyword evidence="4" id="KW-1185">Reference proteome</keyword>
<name>A0A139X4Y0_9CYAN</name>
<dbReference type="SUPFAM" id="SSF52540">
    <property type="entry name" value="P-loop containing nucleoside triphosphate hydrolases"/>
    <property type="match status" value="1"/>
</dbReference>
<dbReference type="AlphaFoldDB" id="A0A139X4Y0"/>
<feature type="domain" description="NACHT N-terminal Helical" evidence="2">
    <location>
        <begin position="38"/>
        <end position="290"/>
    </location>
</feature>
<evidence type="ECO:0000313" key="4">
    <source>
        <dbReference type="Proteomes" id="UP000076925"/>
    </source>
</evidence>
<dbReference type="EMBL" id="ANNX02000033">
    <property type="protein sequence ID" value="KYC39734.1"/>
    <property type="molecule type" value="Genomic_DNA"/>
</dbReference>
<dbReference type="InterPro" id="IPR051082">
    <property type="entry name" value="Pentapeptide-BTB/POZ_domain"/>
</dbReference>
<dbReference type="Gene3D" id="2.160.20.80">
    <property type="entry name" value="E3 ubiquitin-protein ligase SopA"/>
    <property type="match status" value="1"/>
</dbReference>
<proteinExistence type="predicted"/>
<dbReference type="InterPro" id="IPR054568">
    <property type="entry name" value="NNH3"/>
</dbReference>
<dbReference type="Pfam" id="PF22735">
    <property type="entry name" value="NNH3"/>
    <property type="match status" value="1"/>
</dbReference>
<organism evidence="3 4">
    <name type="scientific">Scytonema hofmannii PCC 7110</name>
    <dbReference type="NCBI Taxonomy" id="128403"/>
    <lineage>
        <taxon>Bacteria</taxon>
        <taxon>Bacillati</taxon>
        <taxon>Cyanobacteriota</taxon>
        <taxon>Cyanophyceae</taxon>
        <taxon>Nostocales</taxon>
        <taxon>Scytonemataceae</taxon>
        <taxon>Scytonema</taxon>
    </lineage>
</organism>
<protein>
    <submittedName>
        <fullName evidence="3">Uncharacterized protein</fullName>
    </submittedName>
</protein>
<dbReference type="SUPFAM" id="SSF141571">
    <property type="entry name" value="Pentapeptide repeat-like"/>
    <property type="match status" value="1"/>
</dbReference>
<comment type="caution">
    <text evidence="3">The sequence shown here is derived from an EMBL/GenBank/DDBJ whole genome shotgun (WGS) entry which is preliminary data.</text>
</comment>
<sequence length="1027" mass="115719">MSLSFRHWLAEHDIEIPHISQFSSGQIVGLAFRIVQDMELKSLSIFDICPLVEVLEMPLGAVLLEISVFAQLTQNLVTVFSQKKSLKRTEGTWLAFQIAYLRALHQVLSQEKNLHRPWIDRVMIWNRQTRGQREQGEFPPSPPPPISPSSYRPLLDAQLQGLLKTLRPGKLTDTQAEQALSVVADSLLVQQMNNASVAWLLANSAEEAEAKLIVQRLVNGLAGHLLAAIAENAPPFAQLQKFFRLGSSLLPNSTPSASAAGDKIDLYRELYRASLIQSYSEPLFVESFALKDIYVSPKGLPVEKNDSQQVPKASQLVDLMMWAQQQLSDLETVALIESEAGYGKSSFCRIWAGILAQEVYPHWMPVLINLSEVTPCETLEETLNSGFRGNFHVNLSEWLELSHPRCLLILDGLDELPPSYLGKRAKSIFIQQLLDFQSKRQHKVFLTSRSEILQEIAQELPSQLRRITIACWEQDELRQWFQQWTKVQSLPIAQNFFTFLKQAGIFSTRSELQKLSAFVRQPLMLYLLGILHREELLDDEMLQLAAKAQYRGNASLLWEIYYRLSKWLLGYPQAEGIKTVQMRWGSSHIHRTQEAIANLLQGYHPQELLEIMQDKALRILHSGRSQISLTDELDILPAFYFKRGEGRKDFSCLISTLQNPKSKIQNPKSKIQNSLEFTHSKLGDYFCAKAIIAGLKRLVERTPSAYGEPTFVLDSRSEIALHLYKLLGYGALSQEIETLVIEGLRRLNKRECSFELLCERLLPFWYAYCQGHWLNEDIGHKALSYFQVLQNPVNLEQVNAAVGLNIFLLLFSSHQEAKIPFLPCGNPASLTEFNSEALTWLIGRTSILGKNTLIFRLRSKSFSFINLSGVHLEEVMLAGFNFEQVNLSNAELVGANLAAANFQDANLAGADLSNTNLENANFMGADLTGANLTGVNLESVNLTNACLFQAVLTDAIKEIALSKGAIFSSEQFQIIKNFLSQQSQLNIISSTDNTAVWTNNNMLEKGIIESIEGELILSEESYDISDQ</sequence>
<dbReference type="Pfam" id="PF05729">
    <property type="entry name" value="NACHT"/>
    <property type="match status" value="1"/>
</dbReference>
<evidence type="ECO:0000259" key="2">
    <source>
        <dbReference type="Pfam" id="PF22735"/>
    </source>
</evidence>
<dbReference type="PANTHER" id="PTHR14136">
    <property type="entry name" value="BTB_POZ DOMAIN-CONTAINING PROTEIN KCTD9"/>
    <property type="match status" value="1"/>
</dbReference>
<evidence type="ECO:0000313" key="3">
    <source>
        <dbReference type="EMBL" id="KYC39734.1"/>
    </source>
</evidence>
<evidence type="ECO:0000259" key="1">
    <source>
        <dbReference type="Pfam" id="PF05729"/>
    </source>
</evidence>
<dbReference type="OrthoDB" id="473122at2"/>
<dbReference type="RefSeq" id="WP_017740463.1">
    <property type="nucleotide sequence ID" value="NZ_KQ976354.1"/>
</dbReference>
<accession>A0A139X4Y0</accession>
<feature type="domain" description="NACHT" evidence="1">
    <location>
        <begin position="335"/>
        <end position="485"/>
    </location>
</feature>
<dbReference type="Proteomes" id="UP000076925">
    <property type="component" value="Unassembled WGS sequence"/>
</dbReference>
<gene>
    <name evidence="3" type="ORF">WA1_30880</name>
</gene>
<reference evidence="3 4" key="1">
    <citation type="journal article" date="2013" name="Genome Biol. Evol.">
        <title>Genomes of Stigonematalean cyanobacteria (subsection V) and the evolution of oxygenic photosynthesis from prokaryotes to plastids.</title>
        <authorList>
            <person name="Dagan T."/>
            <person name="Roettger M."/>
            <person name="Stucken K."/>
            <person name="Landan G."/>
            <person name="Koch R."/>
            <person name="Major P."/>
            <person name="Gould S.B."/>
            <person name="Goremykin V.V."/>
            <person name="Rippka R."/>
            <person name="Tandeau de Marsac N."/>
            <person name="Gugger M."/>
            <person name="Lockhart P.J."/>
            <person name="Allen J.F."/>
            <person name="Brune I."/>
            <person name="Maus I."/>
            <person name="Puhler A."/>
            <person name="Martin W.F."/>
        </authorList>
    </citation>
    <scope>NUCLEOTIDE SEQUENCE [LARGE SCALE GENOMIC DNA]</scope>
    <source>
        <strain evidence="3 4">PCC 7110</strain>
    </source>
</reference>
<dbReference type="InterPro" id="IPR027417">
    <property type="entry name" value="P-loop_NTPase"/>
</dbReference>
<dbReference type="InterPro" id="IPR007111">
    <property type="entry name" value="NACHT_NTPase"/>
</dbReference>
<dbReference type="InterPro" id="IPR001646">
    <property type="entry name" value="5peptide_repeat"/>
</dbReference>
<dbReference type="Gene3D" id="3.40.50.300">
    <property type="entry name" value="P-loop containing nucleotide triphosphate hydrolases"/>
    <property type="match status" value="1"/>
</dbReference>
<dbReference type="Pfam" id="PF00805">
    <property type="entry name" value="Pentapeptide"/>
    <property type="match status" value="1"/>
</dbReference>